<dbReference type="InterPro" id="IPR028994">
    <property type="entry name" value="Integrin_alpha_N"/>
</dbReference>
<dbReference type="SMART" id="SM00191">
    <property type="entry name" value="Int_alpha"/>
    <property type="match status" value="3"/>
</dbReference>
<accession>A0ABW6VKP4</accession>
<dbReference type="PANTHER" id="PTHR23221">
    <property type="entry name" value="GLYCOSYLPHOSPHATIDYLINOSITOL PHOSPHOLIPASE D"/>
    <property type="match status" value="1"/>
</dbReference>
<feature type="compositionally biased region" description="Polar residues" evidence="5">
    <location>
        <begin position="392"/>
        <end position="401"/>
    </location>
</feature>
<feature type="chain" id="PRO_5047306458" evidence="6">
    <location>
        <begin position="26"/>
        <end position="469"/>
    </location>
</feature>
<reference evidence="7 8" key="1">
    <citation type="submission" date="2024-10" db="EMBL/GenBank/DDBJ databases">
        <title>The Natural Products Discovery Center: Release of the First 8490 Sequenced Strains for Exploring Actinobacteria Biosynthetic Diversity.</title>
        <authorList>
            <person name="Kalkreuter E."/>
            <person name="Kautsar S.A."/>
            <person name="Yang D."/>
            <person name="Bader C.D."/>
            <person name="Teijaro C.N."/>
            <person name="Fluegel L."/>
            <person name="Davis C.M."/>
            <person name="Simpson J.R."/>
            <person name="Lauterbach L."/>
            <person name="Steele A.D."/>
            <person name="Gui C."/>
            <person name="Meng S."/>
            <person name="Li G."/>
            <person name="Viehrig K."/>
            <person name="Ye F."/>
            <person name="Su P."/>
            <person name="Kiefer A.F."/>
            <person name="Nichols A."/>
            <person name="Cepeda A.J."/>
            <person name="Yan W."/>
            <person name="Fan B."/>
            <person name="Jiang Y."/>
            <person name="Adhikari A."/>
            <person name="Zheng C.-J."/>
            <person name="Schuster L."/>
            <person name="Cowan T.M."/>
            <person name="Smanski M.J."/>
            <person name="Chevrette M.G."/>
            <person name="De Carvalho L.P.S."/>
            <person name="Shen B."/>
        </authorList>
    </citation>
    <scope>NUCLEOTIDE SEQUENCE [LARGE SCALE GENOMIC DNA]</scope>
    <source>
        <strain evidence="7 8">NPDC001281</strain>
    </source>
</reference>
<proteinExistence type="predicted"/>
<sequence length="469" mass="49326">MRMNKPAWSAALLALTAVIASPAQPAASAAVGGSRDFDGDGYQDLAVGTNGLSAGVVILHGGPDGINRYTVRRPPENCTPGCFGSGDPVAAGDLDGDNAAEVVFANRYGYVQIDSWKSGHAETVYSGQGPGENTRFLRVGEFDGRPGADVIGIQDTHVQGKTRVYLVSQLVSRLNGGGWTRNRLYDGPVYVKSIATGDVRGGGKQQMAMIVHRWVDEQEESPYLWLLDDVTKDPVTLDSGLWAWGGLCTTQNRDVLGCPKQDSQVAMGDVNGDGRLDVVMATPSTRGLQVWYGSASGFSQFPGFSRHDLNWFDAGTGRRLDLDVGDINGDGADDIVLGLPDADVEGQHRAGQVVVIPGSPNSARGPAVDAVRIITQDRMSSPGEPDTDPIGEQSQGRDSFGQTVRVLDVTGDGKAEIIVGAPGKYAHHGMIVVLRGSASGVSSSGTQVFRSDQLGIGSVSTQLGSSLSR</sequence>
<dbReference type="InterPro" id="IPR013519">
    <property type="entry name" value="Int_alpha_beta-p"/>
</dbReference>
<evidence type="ECO:0000256" key="1">
    <source>
        <dbReference type="ARBA" id="ARBA00022729"/>
    </source>
</evidence>
<dbReference type="Pfam" id="PF01839">
    <property type="entry name" value="FG-GAP"/>
    <property type="match status" value="1"/>
</dbReference>
<dbReference type="InterPro" id="IPR013517">
    <property type="entry name" value="FG-GAP"/>
</dbReference>
<keyword evidence="4" id="KW-0325">Glycoprotein</keyword>
<dbReference type="SUPFAM" id="SSF69318">
    <property type="entry name" value="Integrin alpha N-terminal domain"/>
    <property type="match status" value="1"/>
</dbReference>
<dbReference type="Gene3D" id="2.130.10.130">
    <property type="entry name" value="Integrin alpha, N-terminal"/>
    <property type="match status" value="3"/>
</dbReference>
<dbReference type="PROSITE" id="PS51470">
    <property type="entry name" value="FG_GAP"/>
    <property type="match status" value="1"/>
</dbReference>
<keyword evidence="2" id="KW-0677">Repeat</keyword>
<gene>
    <name evidence="7" type="ORF">ACFY05_42715</name>
</gene>
<evidence type="ECO:0000256" key="4">
    <source>
        <dbReference type="ARBA" id="ARBA00023180"/>
    </source>
</evidence>
<evidence type="ECO:0000313" key="7">
    <source>
        <dbReference type="EMBL" id="MFF4779548.1"/>
    </source>
</evidence>
<keyword evidence="8" id="KW-1185">Reference proteome</keyword>
<name>A0ABW6VKP4_MICFU</name>
<feature type="signal peptide" evidence="6">
    <location>
        <begin position="1"/>
        <end position="25"/>
    </location>
</feature>
<dbReference type="PANTHER" id="PTHR23221:SF7">
    <property type="entry name" value="PHOSPHATIDYLINOSITOL-GLYCAN-SPECIFIC PHOSPHOLIPASE D"/>
    <property type="match status" value="1"/>
</dbReference>
<keyword evidence="1 6" id="KW-0732">Signal</keyword>
<evidence type="ECO:0000313" key="8">
    <source>
        <dbReference type="Proteomes" id="UP001602119"/>
    </source>
</evidence>
<dbReference type="Proteomes" id="UP001602119">
    <property type="component" value="Unassembled WGS sequence"/>
</dbReference>
<keyword evidence="3" id="KW-0378">Hydrolase</keyword>
<comment type="caution">
    <text evidence="7">The sequence shown here is derived from an EMBL/GenBank/DDBJ whole genome shotgun (WGS) entry which is preliminary data.</text>
</comment>
<organism evidence="7 8">
    <name type="scientific">Microtetraspora fusca</name>
    <dbReference type="NCBI Taxonomy" id="1997"/>
    <lineage>
        <taxon>Bacteria</taxon>
        <taxon>Bacillati</taxon>
        <taxon>Actinomycetota</taxon>
        <taxon>Actinomycetes</taxon>
        <taxon>Streptosporangiales</taxon>
        <taxon>Streptosporangiaceae</taxon>
        <taxon>Microtetraspora</taxon>
    </lineage>
</organism>
<evidence type="ECO:0000256" key="2">
    <source>
        <dbReference type="ARBA" id="ARBA00022737"/>
    </source>
</evidence>
<dbReference type="RefSeq" id="WP_387348354.1">
    <property type="nucleotide sequence ID" value="NZ_JBIAXI010000053.1"/>
</dbReference>
<evidence type="ECO:0000256" key="6">
    <source>
        <dbReference type="SAM" id="SignalP"/>
    </source>
</evidence>
<feature type="region of interest" description="Disordered" evidence="5">
    <location>
        <begin position="377"/>
        <end position="401"/>
    </location>
</feature>
<evidence type="ECO:0000256" key="5">
    <source>
        <dbReference type="SAM" id="MobiDB-lite"/>
    </source>
</evidence>
<protein>
    <submittedName>
        <fullName evidence="7">FG-GAP-like repeat-containing protein</fullName>
    </submittedName>
</protein>
<evidence type="ECO:0000256" key="3">
    <source>
        <dbReference type="ARBA" id="ARBA00022801"/>
    </source>
</evidence>
<dbReference type="Pfam" id="PF13517">
    <property type="entry name" value="FG-GAP_3"/>
    <property type="match status" value="2"/>
</dbReference>
<dbReference type="EMBL" id="JBIAXI010000053">
    <property type="protein sequence ID" value="MFF4779548.1"/>
    <property type="molecule type" value="Genomic_DNA"/>
</dbReference>